<protein>
    <recommendedName>
        <fullName evidence="1">DJ-1/PfpI domain-containing protein</fullName>
    </recommendedName>
</protein>
<dbReference type="EMBL" id="LAZR01000866">
    <property type="protein sequence ID" value="KKN55902.1"/>
    <property type="molecule type" value="Genomic_DNA"/>
</dbReference>
<name>A0A0F9S0Y4_9ZZZZ</name>
<sequence length="501" mass="57128">MTNRRKRQSSQRQLSPRRKALVVTASLYNETELFTILRKLAAADIDWDIVARRRVIRAEKGNTDEFEVDYLLREFDPKTLDQYCAVIFTSGETSETRHMWFSQEIKEIAERASEQEIPIGAVCCAAPCVRYIAKDRRVTGFPLHEILTLFKSAGAHITGRSVEVDGTLVTAEAEIQVLDWMNAIIDLTNGRQPTLSSDDAHKWFPFWRGVPDSGKDLLRRPFHAGFTGTTADEMLPVIDSECRGDRILLPFTGSGKEISILAREGRTITSFDTLFFSKMIVQGIFAGEELASNEINQSIKGWAYLNRPIHVDEESAQFIDTVAQTGEPYRLAALGISIIRCTMRGRLDGWIGSVEQLEDSYDAALARNREWFQLPGRLVHYHNNVLGKEGRSITDHPWDTMIVDPPKVIGRTDIYSERYAMLDSCLSQEDVELPIWKSEGYIDRIRELLQIPWKRCLFMYTTGVSPTVEEIERLLHSVGEIVGRYQVLRTSRKDILYVVEK</sequence>
<dbReference type="SUPFAM" id="SSF52317">
    <property type="entry name" value="Class I glutamine amidotransferase-like"/>
    <property type="match status" value="1"/>
</dbReference>
<organism evidence="2">
    <name type="scientific">marine sediment metagenome</name>
    <dbReference type="NCBI Taxonomy" id="412755"/>
    <lineage>
        <taxon>unclassified sequences</taxon>
        <taxon>metagenomes</taxon>
        <taxon>ecological metagenomes</taxon>
    </lineage>
</organism>
<dbReference type="Gene3D" id="3.40.50.880">
    <property type="match status" value="1"/>
</dbReference>
<evidence type="ECO:0000259" key="1">
    <source>
        <dbReference type="Pfam" id="PF01965"/>
    </source>
</evidence>
<dbReference type="AlphaFoldDB" id="A0A0F9S0Y4"/>
<dbReference type="Pfam" id="PF01965">
    <property type="entry name" value="DJ-1_PfpI"/>
    <property type="match status" value="1"/>
</dbReference>
<dbReference type="InterPro" id="IPR029062">
    <property type="entry name" value="Class_I_gatase-like"/>
</dbReference>
<dbReference type="InterPro" id="IPR002818">
    <property type="entry name" value="DJ-1/PfpI"/>
</dbReference>
<proteinExistence type="predicted"/>
<feature type="domain" description="DJ-1/PfpI" evidence="1">
    <location>
        <begin position="18"/>
        <end position="186"/>
    </location>
</feature>
<accession>A0A0F9S0Y4</accession>
<gene>
    <name evidence="2" type="ORF">LCGC14_0577450</name>
</gene>
<evidence type="ECO:0000313" key="2">
    <source>
        <dbReference type="EMBL" id="KKN55902.1"/>
    </source>
</evidence>
<reference evidence="2" key="1">
    <citation type="journal article" date="2015" name="Nature">
        <title>Complex archaea that bridge the gap between prokaryotes and eukaryotes.</title>
        <authorList>
            <person name="Spang A."/>
            <person name="Saw J.H."/>
            <person name="Jorgensen S.L."/>
            <person name="Zaremba-Niedzwiedzka K."/>
            <person name="Martijn J."/>
            <person name="Lind A.E."/>
            <person name="van Eijk R."/>
            <person name="Schleper C."/>
            <person name="Guy L."/>
            <person name="Ettema T.J."/>
        </authorList>
    </citation>
    <scope>NUCLEOTIDE SEQUENCE</scope>
</reference>
<comment type="caution">
    <text evidence="2">The sequence shown here is derived from an EMBL/GenBank/DDBJ whole genome shotgun (WGS) entry which is preliminary data.</text>
</comment>